<dbReference type="PANTHER" id="PTHR22891">
    <property type="entry name" value="EUKARYOTIC TRANSLATION INITIATION FACTOR 2C"/>
    <property type="match status" value="1"/>
</dbReference>
<feature type="non-terminal residue" evidence="3">
    <location>
        <position position="1"/>
    </location>
</feature>
<proteinExistence type="predicted"/>
<keyword evidence="1" id="KW-0812">Transmembrane</keyword>
<dbReference type="OrthoDB" id="445936at2759"/>
<dbReference type="InterPro" id="IPR036397">
    <property type="entry name" value="RNaseH_sf"/>
</dbReference>
<feature type="transmembrane region" description="Helical" evidence="1">
    <location>
        <begin position="62"/>
        <end position="83"/>
    </location>
</feature>
<evidence type="ECO:0000256" key="1">
    <source>
        <dbReference type="SAM" id="Phobius"/>
    </source>
</evidence>
<dbReference type="Gene3D" id="3.30.420.10">
    <property type="entry name" value="Ribonuclease H-like superfamily/Ribonuclease H"/>
    <property type="match status" value="1"/>
</dbReference>
<dbReference type="Proteomes" id="UP000023152">
    <property type="component" value="Unassembled WGS sequence"/>
</dbReference>
<evidence type="ECO:0000313" key="4">
    <source>
        <dbReference type="Proteomes" id="UP000023152"/>
    </source>
</evidence>
<keyword evidence="1" id="KW-0472">Membrane</keyword>
<keyword evidence="1" id="KW-1133">Transmembrane helix</keyword>
<keyword evidence="4" id="KW-1185">Reference proteome</keyword>
<gene>
    <name evidence="3" type="ORF">RFI_38856</name>
</gene>
<dbReference type="Pfam" id="PF02171">
    <property type="entry name" value="Piwi"/>
    <property type="match status" value="1"/>
</dbReference>
<name>X6LBX1_RETFI</name>
<dbReference type="SUPFAM" id="SSF53098">
    <property type="entry name" value="Ribonuclease H-like"/>
    <property type="match status" value="1"/>
</dbReference>
<organism evidence="3 4">
    <name type="scientific">Reticulomyxa filosa</name>
    <dbReference type="NCBI Taxonomy" id="46433"/>
    <lineage>
        <taxon>Eukaryota</taxon>
        <taxon>Sar</taxon>
        <taxon>Rhizaria</taxon>
        <taxon>Retaria</taxon>
        <taxon>Foraminifera</taxon>
        <taxon>Monothalamids</taxon>
        <taxon>Reticulomyxidae</taxon>
        <taxon>Reticulomyxa</taxon>
    </lineage>
</organism>
<dbReference type="InterPro" id="IPR012337">
    <property type="entry name" value="RNaseH-like_sf"/>
</dbReference>
<evidence type="ECO:0000259" key="2">
    <source>
        <dbReference type="PROSITE" id="PS50822"/>
    </source>
</evidence>
<dbReference type="InterPro" id="IPR003165">
    <property type="entry name" value="Piwi"/>
</dbReference>
<dbReference type="PROSITE" id="PS50822">
    <property type="entry name" value="PIWI"/>
    <property type="match status" value="1"/>
</dbReference>
<comment type="caution">
    <text evidence="3">The sequence shown here is derived from an EMBL/GenBank/DDBJ whole genome shotgun (WGS) entry which is preliminary data.</text>
</comment>
<accession>X6LBX1</accession>
<dbReference type="EMBL" id="ASPP01046184">
    <property type="protein sequence ID" value="ETN98636.1"/>
    <property type="molecule type" value="Genomic_DNA"/>
</dbReference>
<dbReference type="GO" id="GO:0003676">
    <property type="term" value="F:nucleic acid binding"/>
    <property type="evidence" value="ECO:0007669"/>
    <property type="project" value="InterPro"/>
</dbReference>
<evidence type="ECO:0000313" key="3">
    <source>
        <dbReference type="EMBL" id="ETN98636.1"/>
    </source>
</evidence>
<reference evidence="3 4" key="1">
    <citation type="journal article" date="2013" name="Curr. Biol.">
        <title>The Genome of the Foraminiferan Reticulomyxa filosa.</title>
        <authorList>
            <person name="Glockner G."/>
            <person name="Hulsmann N."/>
            <person name="Schleicher M."/>
            <person name="Noegel A.A."/>
            <person name="Eichinger L."/>
            <person name="Gallinger C."/>
            <person name="Pawlowski J."/>
            <person name="Sierra R."/>
            <person name="Euteneuer U."/>
            <person name="Pillet L."/>
            <person name="Moustafa A."/>
            <person name="Platzer M."/>
            <person name="Groth M."/>
            <person name="Szafranski K."/>
            <person name="Schliwa M."/>
        </authorList>
    </citation>
    <scope>NUCLEOTIDE SEQUENCE [LARGE SCALE GENOMIC DNA]</scope>
</reference>
<protein>
    <recommendedName>
        <fullName evidence="2">Piwi domain-containing protein</fullName>
    </recommendedName>
</protein>
<sequence length="468" mass="53794">EFEHRKLGFSISSDPIKVENRVLERPEEVINYISNSKGGGKIAQGKGFVETNSTLVTQDSSFNMFGLVFLFMCLLCVCVYMFLHIIVLAEDEDIGYSVAKQTDRILEEEQRYRGVALHNEIYFCNLRNLGECHKALNWIVDQGIHGVLVIMTNRNESTIYANVQSWARKANEKRELAIQCIKQRVQFHSLCLWDQFNEALQLNKKTMIVGMDVCHNRKARESVVGFASTFDSDFVRVHQFIGIQEMGKELVTNINKYFECALDAFQKDNDTFPDQIIFYRDGVSLSQLDQIKDKEIPKLKEVLQQKMEGKTCNLEFIVVQKRVKTRFFAENAAPVVPGTVVDDLLSGPELHEFFIVPCPAPKKKNPIPSRFIVIEDGLDLVEKHSRSLQTFSYHLCDLYFDSTINAVRIPHVVKVADHIAFKFSDKGLKQQIGRHCRFPNLPMCVDHVKLEIGQKLFFSFVQFKLKFS</sequence>
<dbReference type="AlphaFoldDB" id="X6LBX1"/>
<dbReference type="SMART" id="SM00950">
    <property type="entry name" value="Piwi"/>
    <property type="match status" value="1"/>
</dbReference>
<feature type="domain" description="Piwi" evidence="2">
    <location>
        <begin position="206"/>
        <end position="421"/>
    </location>
</feature>